<evidence type="ECO:0000256" key="3">
    <source>
        <dbReference type="PROSITE-ProRule" id="PRU00169"/>
    </source>
</evidence>
<dbReference type="InterPro" id="IPR050595">
    <property type="entry name" value="Bact_response_regulator"/>
</dbReference>
<dbReference type="Gene3D" id="3.40.50.2300">
    <property type="match status" value="1"/>
</dbReference>
<dbReference type="EMBL" id="MEIA01000230">
    <property type="protein sequence ID" value="OJF12223.1"/>
    <property type="molecule type" value="Genomic_DNA"/>
</dbReference>
<dbReference type="RefSeq" id="WP_071807195.1">
    <property type="nucleotide sequence ID" value="NZ_MEIA01000230.1"/>
</dbReference>
<keyword evidence="1 3" id="KW-0597">Phosphoprotein</keyword>
<dbReference type="InterPro" id="IPR001789">
    <property type="entry name" value="Sig_transdc_resp-reg_receiver"/>
</dbReference>
<evidence type="ECO:0000313" key="5">
    <source>
        <dbReference type="EMBL" id="OJF12223.1"/>
    </source>
</evidence>
<name>A0A1K0FHA3_9ACTN</name>
<dbReference type="SMART" id="SM00448">
    <property type="entry name" value="REC"/>
    <property type="match status" value="1"/>
</dbReference>
<dbReference type="PANTHER" id="PTHR44591:SF14">
    <property type="entry name" value="PROTEIN PILG"/>
    <property type="match status" value="1"/>
</dbReference>
<organism evidence="5 6">
    <name type="scientific">Couchioplanes caeruleus subsp. caeruleus</name>
    <dbReference type="NCBI Taxonomy" id="56427"/>
    <lineage>
        <taxon>Bacteria</taxon>
        <taxon>Bacillati</taxon>
        <taxon>Actinomycetota</taxon>
        <taxon>Actinomycetes</taxon>
        <taxon>Micromonosporales</taxon>
        <taxon>Micromonosporaceae</taxon>
        <taxon>Couchioplanes</taxon>
    </lineage>
</organism>
<sequence length="140" mass="15131">MSVLLIAEDVDDIAMILVRLFRRDGMTVLRGADGAEAYDLAVEHRPDVILTDLGMPRMDGWELIRAVRGNADLRDTPVAILTGQLQPGDARVTESGACSLLLKPCPNDELRSTIRRLVENGPHGHTFSAAGCLSHATSSL</sequence>
<keyword evidence="6" id="KW-1185">Reference proteome</keyword>
<comment type="caution">
    <text evidence="5">The sequence shown here is derived from an EMBL/GenBank/DDBJ whole genome shotgun (WGS) entry which is preliminary data.</text>
</comment>
<evidence type="ECO:0000256" key="2">
    <source>
        <dbReference type="ARBA" id="ARBA00023012"/>
    </source>
</evidence>
<protein>
    <submittedName>
        <fullName evidence="5">Response regulator receiver protein</fullName>
    </submittedName>
</protein>
<dbReference type="Pfam" id="PF00072">
    <property type="entry name" value="Response_reg"/>
    <property type="match status" value="1"/>
</dbReference>
<keyword evidence="2" id="KW-0902">Two-component regulatory system</keyword>
<dbReference type="PROSITE" id="PS50110">
    <property type="entry name" value="RESPONSE_REGULATORY"/>
    <property type="match status" value="1"/>
</dbReference>
<reference evidence="5 6" key="1">
    <citation type="submission" date="2016-09" db="EMBL/GenBank/DDBJ databases">
        <title>Couchioplanes caeruleus draft genome sequence.</title>
        <authorList>
            <person name="Sheehan J."/>
            <person name="Caffrey P."/>
        </authorList>
    </citation>
    <scope>NUCLEOTIDE SEQUENCE [LARGE SCALE GENOMIC DNA]</scope>
    <source>
        <strain evidence="5 6">DSM 43634</strain>
    </source>
</reference>
<proteinExistence type="predicted"/>
<dbReference type="PANTHER" id="PTHR44591">
    <property type="entry name" value="STRESS RESPONSE REGULATOR PROTEIN 1"/>
    <property type="match status" value="1"/>
</dbReference>
<dbReference type="InterPro" id="IPR011006">
    <property type="entry name" value="CheY-like_superfamily"/>
</dbReference>
<dbReference type="AlphaFoldDB" id="A0A1K0FHA3"/>
<feature type="modified residue" description="4-aspartylphosphate" evidence="3">
    <location>
        <position position="52"/>
    </location>
</feature>
<accession>A0A1K0FHA3</accession>
<evidence type="ECO:0000313" key="6">
    <source>
        <dbReference type="Proteomes" id="UP000182486"/>
    </source>
</evidence>
<dbReference type="Proteomes" id="UP000182486">
    <property type="component" value="Unassembled WGS sequence"/>
</dbReference>
<evidence type="ECO:0000256" key="1">
    <source>
        <dbReference type="ARBA" id="ARBA00022553"/>
    </source>
</evidence>
<gene>
    <name evidence="5" type="ORF">BG844_21770</name>
</gene>
<evidence type="ECO:0000259" key="4">
    <source>
        <dbReference type="PROSITE" id="PS50110"/>
    </source>
</evidence>
<feature type="domain" description="Response regulatory" evidence="4">
    <location>
        <begin position="3"/>
        <end position="118"/>
    </location>
</feature>
<dbReference type="GO" id="GO:0000160">
    <property type="term" value="P:phosphorelay signal transduction system"/>
    <property type="evidence" value="ECO:0007669"/>
    <property type="project" value="UniProtKB-KW"/>
</dbReference>
<dbReference type="SUPFAM" id="SSF52172">
    <property type="entry name" value="CheY-like"/>
    <property type="match status" value="1"/>
</dbReference>